<reference evidence="2" key="1">
    <citation type="submission" date="2021-11" db="EMBL/GenBank/DDBJ databases">
        <authorList>
            <person name="Islam A."/>
            <person name="Islam S."/>
            <person name="Flora M.S."/>
            <person name="Rahman M."/>
            <person name="Ziaur R.M."/>
            <person name="Epstein J.H."/>
            <person name="Hassan M."/>
            <person name="Klassen M."/>
            <person name="Woodard K."/>
            <person name="Webb A."/>
            <person name="Webby R.J."/>
            <person name="El Zowalaty M.E."/>
        </authorList>
    </citation>
    <scope>NUCLEOTIDE SEQUENCE</scope>
    <source>
        <strain evidence="2">Pbs3</strain>
    </source>
</reference>
<feature type="region of interest" description="Disordered" evidence="1">
    <location>
        <begin position="1"/>
        <end position="29"/>
    </location>
</feature>
<comment type="caution">
    <text evidence="2">The sequence shown here is derived from an EMBL/GenBank/DDBJ whole genome shotgun (WGS) entry which is preliminary data.</text>
</comment>
<dbReference type="Proteomes" id="UP001160483">
    <property type="component" value="Unassembled WGS sequence"/>
</dbReference>
<proteinExistence type="predicted"/>
<name>A0AAU9KQY2_9STRA</name>
<protein>
    <submittedName>
        <fullName evidence="2">Uncharacterized protein</fullName>
    </submittedName>
</protein>
<evidence type="ECO:0000313" key="3">
    <source>
        <dbReference type="Proteomes" id="UP001160483"/>
    </source>
</evidence>
<evidence type="ECO:0000256" key="1">
    <source>
        <dbReference type="SAM" id="MobiDB-lite"/>
    </source>
</evidence>
<accession>A0AAU9KQY2</accession>
<gene>
    <name evidence="2" type="ORF">PBS003_LOCUS1453</name>
</gene>
<dbReference type="AlphaFoldDB" id="A0AAU9KQY2"/>
<evidence type="ECO:0000313" key="2">
    <source>
        <dbReference type="EMBL" id="CAH0474609.1"/>
    </source>
</evidence>
<dbReference type="EMBL" id="CAKKTJ010000112">
    <property type="protein sequence ID" value="CAH0474609.1"/>
    <property type="molecule type" value="Genomic_DNA"/>
</dbReference>
<organism evidence="2 3">
    <name type="scientific">Peronospora belbahrii</name>
    <dbReference type="NCBI Taxonomy" id="622444"/>
    <lineage>
        <taxon>Eukaryota</taxon>
        <taxon>Sar</taxon>
        <taxon>Stramenopiles</taxon>
        <taxon>Oomycota</taxon>
        <taxon>Peronosporomycetes</taxon>
        <taxon>Peronosporales</taxon>
        <taxon>Peronosporaceae</taxon>
        <taxon>Peronospora</taxon>
    </lineage>
</organism>
<sequence length="224" mass="23643">MGASDAGSLTDGGPILPAPATSASRADPVPGPSISAVVRASRSTTSAARSAKKLFILDSVDATAPAWTLVQASRRGVTTAAGPVSAPDGLLPCSLAEDPADPSALTYSTMIDVYNSYEVLTDTAHDDTQPPDVDIAAYDEHGNAIAGFTEDTPLVPRRAARAFMGTRQLKPKRQQLSPQELDALIAEFVANDVMNYSAHDDLLAAIQMSLRSVVNIFVRFRLNF</sequence>